<sequence>MGFVLFVARRAGISVKKEVPMNFLIDPQEGSSTLRSADVLVFGWVPPHDFPILLEDEVCPVCRKVCLDNFGEHATYCRELPDFEYRHDLIRDVFFYIFRRAGISVKKEAPMNFLIDPQEGSSTLRSADVLVFGWVGGKHAFVDSTGVFPLCGTRVGDFTVERAALKAASSKMTKREKACSDNQHVFIPFTFDTFDFLAPDVVDLLKRVQRVMHNKVVLPRSMDVVFQRLSFVIDKGLTAQLVVRLVFIHV</sequence>
<proteinExistence type="predicted"/>
<keyword evidence="2" id="KW-1185">Reference proteome</keyword>
<name>A0A392MIJ9_9FABA</name>
<evidence type="ECO:0000313" key="2">
    <source>
        <dbReference type="Proteomes" id="UP000265520"/>
    </source>
</evidence>
<dbReference type="PANTHER" id="PTHR48462">
    <property type="entry name" value="PROTEIN, PUTATIVE-RELATED"/>
    <property type="match status" value="1"/>
</dbReference>
<dbReference type="PANTHER" id="PTHR48462:SF1">
    <property type="entry name" value="PROTEIN, PUTATIVE-RELATED"/>
    <property type="match status" value="1"/>
</dbReference>
<evidence type="ECO:0000313" key="1">
    <source>
        <dbReference type="EMBL" id="MCH86889.1"/>
    </source>
</evidence>
<accession>A0A392MIJ9</accession>
<dbReference type="Proteomes" id="UP000265520">
    <property type="component" value="Unassembled WGS sequence"/>
</dbReference>
<dbReference type="EMBL" id="LXQA010011136">
    <property type="protein sequence ID" value="MCH86889.1"/>
    <property type="molecule type" value="Genomic_DNA"/>
</dbReference>
<protein>
    <submittedName>
        <fullName evidence="1">Auxilin-like protein</fullName>
    </submittedName>
</protein>
<dbReference type="AlphaFoldDB" id="A0A392MIJ9"/>
<gene>
    <name evidence="1" type="ORF">A2U01_0007749</name>
</gene>
<organism evidence="1 2">
    <name type="scientific">Trifolium medium</name>
    <dbReference type="NCBI Taxonomy" id="97028"/>
    <lineage>
        <taxon>Eukaryota</taxon>
        <taxon>Viridiplantae</taxon>
        <taxon>Streptophyta</taxon>
        <taxon>Embryophyta</taxon>
        <taxon>Tracheophyta</taxon>
        <taxon>Spermatophyta</taxon>
        <taxon>Magnoliopsida</taxon>
        <taxon>eudicotyledons</taxon>
        <taxon>Gunneridae</taxon>
        <taxon>Pentapetalae</taxon>
        <taxon>rosids</taxon>
        <taxon>fabids</taxon>
        <taxon>Fabales</taxon>
        <taxon>Fabaceae</taxon>
        <taxon>Papilionoideae</taxon>
        <taxon>50 kb inversion clade</taxon>
        <taxon>NPAAA clade</taxon>
        <taxon>Hologalegina</taxon>
        <taxon>IRL clade</taxon>
        <taxon>Trifolieae</taxon>
        <taxon>Trifolium</taxon>
    </lineage>
</organism>
<reference evidence="1 2" key="1">
    <citation type="journal article" date="2018" name="Front. Plant Sci.">
        <title>Red Clover (Trifolium pratense) and Zigzag Clover (T. medium) - A Picture of Genomic Similarities and Differences.</title>
        <authorList>
            <person name="Dluhosova J."/>
            <person name="Istvanek J."/>
            <person name="Nedelnik J."/>
            <person name="Repkova J."/>
        </authorList>
    </citation>
    <scope>NUCLEOTIDE SEQUENCE [LARGE SCALE GENOMIC DNA]</scope>
    <source>
        <strain evidence="2">cv. 10/8</strain>
        <tissue evidence="1">Leaf</tissue>
    </source>
</reference>
<comment type="caution">
    <text evidence="1">The sequence shown here is derived from an EMBL/GenBank/DDBJ whole genome shotgun (WGS) entry which is preliminary data.</text>
</comment>